<keyword evidence="3" id="KW-1185">Reference proteome</keyword>
<evidence type="ECO:0000313" key="3">
    <source>
        <dbReference type="Proteomes" id="UP000826195"/>
    </source>
</evidence>
<dbReference type="Proteomes" id="UP000826195">
    <property type="component" value="Unassembled WGS sequence"/>
</dbReference>
<feature type="compositionally biased region" description="Polar residues" evidence="1">
    <location>
        <begin position="695"/>
        <end position="704"/>
    </location>
</feature>
<feature type="compositionally biased region" description="Polar residues" evidence="1">
    <location>
        <begin position="713"/>
        <end position="725"/>
    </location>
</feature>
<feature type="compositionally biased region" description="Low complexity" evidence="1">
    <location>
        <begin position="642"/>
        <end position="659"/>
    </location>
</feature>
<reference evidence="2 3" key="1">
    <citation type="journal article" date="2021" name="J. Hered.">
        <title>A chromosome-level genome assembly of the parasitoid wasp, Cotesia glomerata (Hymenoptera: Braconidae).</title>
        <authorList>
            <person name="Pinto B.J."/>
            <person name="Weis J.J."/>
            <person name="Gamble T."/>
            <person name="Ode P.J."/>
            <person name="Paul R."/>
            <person name="Zaspel J.M."/>
        </authorList>
    </citation>
    <scope>NUCLEOTIDE SEQUENCE [LARGE SCALE GENOMIC DNA]</scope>
    <source>
        <strain evidence="2">CgM1</strain>
    </source>
</reference>
<comment type="caution">
    <text evidence="2">The sequence shown here is derived from an EMBL/GenBank/DDBJ whole genome shotgun (WGS) entry which is preliminary data.</text>
</comment>
<feature type="region of interest" description="Disordered" evidence="1">
    <location>
        <begin position="639"/>
        <end position="683"/>
    </location>
</feature>
<sequence>MSIVNTHASNVQKLDQFLKLISKFGKDFIEFGDHVDVFFKNYLSILMGSSEEKRFDLYIEFSRLDLVCKKLTKFINSFLGLLDQKSNEVSKAIEMITLNSPLERYNETIDYLNHQIKEFVNLKNDLLSMENKPLVYKFNNIEFTLNILAYIKYFKSLVGPSKMGSRDNSNILMRYLNSIIEMFRSYVDFPLEKCEKITNPCPRVLNEEIRLEECPFIPNANRDNIGLEKDGKTIYVKNSCGFGSITHILLASIIDDSCYEFKLVKNQSREVKLLFKLKGNPKNSVGLVKRYLVDTPGFKLTENTLDLMTDIVLIWNTYYPSINSGTLKCPHNQNGEFKKTFVVGYDQVLNNSTSNIAGKLMEFKDNFVISENCDENCVKYLQLEDQLFIDIAYNETLRFTIDYFETELNFGNQKFRLAGVIENVQETSKHFLAYVRRINGDWQIYDDSEGTMYILADRSLQISPRILKLSKMSSNECRDFDLSSLRNLKFEIVERLNYHRNQLDTSLDNYQLSLTRNFNLPISSHPEYQLVKAKYEDFDKDINNFRKYANLWYEKAVAAAVEIKFMIKTFEKIAANKNYGKKGLKKYIKNFHKKVAKYDNYVRKLNNIKSSLEKSFKTDDQGKNRLDSFIDDLQIYDENSKSDSSSESQSSAGSDSSSEQLLARSEQTSSIQTESAERDLRSEISAESEQLLFQSVQTSSIQTESAERDSRSENGSSVESNQSNEQLLFQSVQNRPIRTEAVEQMQILTPTVSFDEIISRIFENEDSREPGPSSRRRKTLSPQIEESCRFKRARSVSLKSIFLLPNGFNSTLYWVGNDLVKISNTCGFDSIAQIFLAAITDDPCYEAILKLSKNNVAQFLLNLQKKTDLTEAVQYRDFYLVHKEDSNLKKNELGVWELNLFGALSRIWDTYYDSMQVGHYHFNCSCVPMKTKPKHFFSIVDKGINETDPEIRQRKINNFISDQLNELMRTDKTTCPNCRSKNYGLELEDQLYIEIISLNSNCTLKFFQSSLNFLEKNFRLAGVIDHKPKHFIAYVRRIDGSWQIYDDMKKTVAKLVNIDFKIHYRRLLRVIEIYLSNLNTKDVEKVLSTFEKVTKFLNVFLLELTEKYASTMKTGLIIKLFDTSQIEESDLYNNLSEKTYNEQVEAYNNSIVRFDLIRNKLENGELITSDDKTLVIDVFNREFKAMLGLVSGESNRLSEALNSTTSKLKMVAKNASLLLVTKIVGKKSESIGEMKVINWSAFDSAEPNSILLKNRKKRRNFEYVCRNDGIPEIQIKKSQIFEPDYIENDWGSDFYGYSNYSTRTNSEYDLDDSSNKMETNPTFKDSLSKSQHIYEAINENFPHFAKLPLETQESDLSQSDTHKSDLRYPSANKMETNPTFKDSRSELKHIDKLIDKQFAQHLSKPPLQECCLLPNANKNPTYPSEGKMFILKNSCGFDSIAQILLANVTDYPNFENASQQNSQIIDLILILRASPCSKAASLRDDYLVSKNIALAKLGGIAPSLTIDLFGSIFGVWGKYFDELPSAYRHFTCHPENRTKKSAFEIVKLGPTRKISIEEELNRFTNDKLRCRLCKNISKTYFELQNYLFIALTISVGNEKYKCKLNMFPEKLNFLKTKFRLAGVIEGDSEHFKAYVRRINGDWELYDDLKEKVTECFAFNVIAPEAVVYIRE</sequence>
<accession>A0AAV7INY0</accession>
<organism evidence="2 3">
    <name type="scientific">Cotesia glomerata</name>
    <name type="common">Lepidopteran parasitic wasp</name>
    <name type="synonym">Apanteles glomeratus</name>
    <dbReference type="NCBI Taxonomy" id="32391"/>
    <lineage>
        <taxon>Eukaryota</taxon>
        <taxon>Metazoa</taxon>
        <taxon>Ecdysozoa</taxon>
        <taxon>Arthropoda</taxon>
        <taxon>Hexapoda</taxon>
        <taxon>Insecta</taxon>
        <taxon>Pterygota</taxon>
        <taxon>Neoptera</taxon>
        <taxon>Endopterygota</taxon>
        <taxon>Hymenoptera</taxon>
        <taxon>Apocrita</taxon>
        <taxon>Ichneumonoidea</taxon>
        <taxon>Braconidae</taxon>
        <taxon>Microgastrinae</taxon>
        <taxon>Cotesia</taxon>
    </lineage>
</organism>
<dbReference type="EMBL" id="JAHXZJ010001119">
    <property type="protein sequence ID" value="KAH0554636.1"/>
    <property type="molecule type" value="Genomic_DNA"/>
</dbReference>
<protein>
    <submittedName>
        <fullName evidence="2">Uncharacterized protein</fullName>
    </submittedName>
</protein>
<proteinExistence type="predicted"/>
<feature type="region of interest" description="Disordered" evidence="1">
    <location>
        <begin position="1352"/>
        <end position="1382"/>
    </location>
</feature>
<feature type="compositionally biased region" description="Polar residues" evidence="1">
    <location>
        <begin position="665"/>
        <end position="674"/>
    </location>
</feature>
<feature type="region of interest" description="Disordered" evidence="1">
    <location>
        <begin position="695"/>
        <end position="725"/>
    </location>
</feature>
<evidence type="ECO:0000256" key="1">
    <source>
        <dbReference type="SAM" id="MobiDB-lite"/>
    </source>
</evidence>
<evidence type="ECO:0000313" key="2">
    <source>
        <dbReference type="EMBL" id="KAH0554636.1"/>
    </source>
</evidence>
<name>A0AAV7INY0_COTGL</name>
<gene>
    <name evidence="2" type="ORF">KQX54_012031</name>
</gene>